<protein>
    <submittedName>
        <fullName evidence="4">Class I SAM-dependent methyltransferase</fullName>
    </submittedName>
</protein>
<evidence type="ECO:0000313" key="5">
    <source>
        <dbReference type="Proteomes" id="UP000674234"/>
    </source>
</evidence>
<dbReference type="CDD" id="cd02440">
    <property type="entry name" value="AdoMet_MTases"/>
    <property type="match status" value="1"/>
</dbReference>
<evidence type="ECO:0000256" key="1">
    <source>
        <dbReference type="ARBA" id="ARBA00022603"/>
    </source>
</evidence>
<evidence type="ECO:0000313" key="4">
    <source>
        <dbReference type="EMBL" id="MBP2706473.1"/>
    </source>
</evidence>
<dbReference type="GO" id="GO:0032259">
    <property type="term" value="P:methylation"/>
    <property type="evidence" value="ECO:0007669"/>
    <property type="project" value="UniProtKB-KW"/>
</dbReference>
<proteinExistence type="predicted"/>
<dbReference type="AlphaFoldDB" id="A0A940WNT5"/>
<dbReference type="PANTHER" id="PTHR43861">
    <property type="entry name" value="TRANS-ACONITATE 2-METHYLTRANSFERASE-RELATED"/>
    <property type="match status" value="1"/>
</dbReference>
<sequence length="216" mass="23291">MTETPHLQETRAAYDAVAVLYAELFRDHLATQPLDRSLLGAFAELAADLGAGPVGDLGCGPGRITAYLSSLGLSVFGVDLSETMVETARREHPDLRFEVGSMTDLDLADGSLGGAVAWYSIIHTPPEDLPVVFAEFSRVLAPGAPLILAFYSADAPLTPPRTFDHKVTPAYLRSPEAVLDLLRRTGFDEIAQAVREPAPDERFQQGYLLVRRAAAA</sequence>
<organism evidence="4 5">
    <name type="scientific">Microbispora oryzae</name>
    <dbReference type="NCBI Taxonomy" id="2806554"/>
    <lineage>
        <taxon>Bacteria</taxon>
        <taxon>Bacillati</taxon>
        <taxon>Actinomycetota</taxon>
        <taxon>Actinomycetes</taxon>
        <taxon>Streptosporangiales</taxon>
        <taxon>Streptosporangiaceae</taxon>
        <taxon>Microbispora</taxon>
    </lineage>
</organism>
<dbReference type="PANTHER" id="PTHR43861:SF1">
    <property type="entry name" value="TRANS-ACONITATE 2-METHYLTRANSFERASE"/>
    <property type="match status" value="1"/>
</dbReference>
<keyword evidence="1 4" id="KW-0489">Methyltransferase</keyword>
<comment type="caution">
    <text evidence="4">The sequence shown here is derived from an EMBL/GenBank/DDBJ whole genome shotgun (WGS) entry which is preliminary data.</text>
</comment>
<name>A0A940WNT5_9ACTN</name>
<keyword evidence="5" id="KW-1185">Reference proteome</keyword>
<dbReference type="SUPFAM" id="SSF53335">
    <property type="entry name" value="S-adenosyl-L-methionine-dependent methyltransferases"/>
    <property type="match status" value="1"/>
</dbReference>
<dbReference type="EMBL" id="JAFCNB010000012">
    <property type="protein sequence ID" value="MBP2706473.1"/>
    <property type="molecule type" value="Genomic_DNA"/>
</dbReference>
<evidence type="ECO:0000256" key="2">
    <source>
        <dbReference type="ARBA" id="ARBA00022679"/>
    </source>
</evidence>
<accession>A0A940WNT5</accession>
<dbReference type="InterPro" id="IPR041698">
    <property type="entry name" value="Methyltransf_25"/>
</dbReference>
<gene>
    <name evidence="4" type="ORF">JOL79_21930</name>
</gene>
<keyword evidence="2" id="KW-0808">Transferase</keyword>
<dbReference type="Gene3D" id="3.40.50.150">
    <property type="entry name" value="Vaccinia Virus protein VP39"/>
    <property type="match status" value="1"/>
</dbReference>
<reference evidence="4" key="1">
    <citation type="submission" date="2021-02" db="EMBL/GenBank/DDBJ databases">
        <title>Draft genome sequence of Microbispora sp. RL4-1S isolated from rice leaves in Thailand.</title>
        <authorList>
            <person name="Muangham S."/>
            <person name="Duangmal K."/>
        </authorList>
    </citation>
    <scope>NUCLEOTIDE SEQUENCE</scope>
    <source>
        <strain evidence="4">RL4-1S</strain>
    </source>
</reference>
<dbReference type="InterPro" id="IPR029063">
    <property type="entry name" value="SAM-dependent_MTases_sf"/>
</dbReference>
<dbReference type="RefSeq" id="WP_210157755.1">
    <property type="nucleotide sequence ID" value="NZ_JAFCNB010000012.1"/>
</dbReference>
<evidence type="ECO:0000259" key="3">
    <source>
        <dbReference type="Pfam" id="PF13649"/>
    </source>
</evidence>
<dbReference type="Proteomes" id="UP000674234">
    <property type="component" value="Unassembled WGS sequence"/>
</dbReference>
<dbReference type="Pfam" id="PF13649">
    <property type="entry name" value="Methyltransf_25"/>
    <property type="match status" value="1"/>
</dbReference>
<dbReference type="GO" id="GO:0008168">
    <property type="term" value="F:methyltransferase activity"/>
    <property type="evidence" value="ECO:0007669"/>
    <property type="project" value="UniProtKB-KW"/>
</dbReference>
<feature type="domain" description="Methyltransferase" evidence="3">
    <location>
        <begin position="56"/>
        <end position="143"/>
    </location>
</feature>